<evidence type="ECO:0000256" key="2">
    <source>
        <dbReference type="ARBA" id="ARBA00023163"/>
    </source>
</evidence>
<reference evidence="5" key="1">
    <citation type="journal article" date="2019" name="Int. J. Syst. Evol. Microbiol.">
        <title>The Global Catalogue of Microorganisms (GCM) 10K type strain sequencing project: providing services to taxonomists for standard genome sequencing and annotation.</title>
        <authorList>
            <consortium name="The Broad Institute Genomics Platform"/>
            <consortium name="The Broad Institute Genome Sequencing Center for Infectious Disease"/>
            <person name="Wu L."/>
            <person name="Ma J."/>
        </authorList>
    </citation>
    <scope>NUCLEOTIDE SEQUENCE [LARGE SCALE GENOMIC DNA]</scope>
    <source>
        <strain evidence="5">CGMCC 1.12478</strain>
    </source>
</reference>
<evidence type="ECO:0000313" key="5">
    <source>
        <dbReference type="Proteomes" id="UP000645462"/>
    </source>
</evidence>
<dbReference type="PANTHER" id="PTHR40055:SF1">
    <property type="entry name" value="TRANSCRIPTIONAL REGULATOR YGIV-RELATED"/>
    <property type="match status" value="1"/>
</dbReference>
<dbReference type="InterPro" id="IPR029442">
    <property type="entry name" value="GyrI-like"/>
</dbReference>
<feature type="domain" description="HTH araC/xylS-type" evidence="3">
    <location>
        <begin position="14"/>
        <end position="112"/>
    </location>
</feature>
<proteinExistence type="predicted"/>
<name>A0ABQ1L8T6_9RHOB</name>
<dbReference type="PANTHER" id="PTHR40055">
    <property type="entry name" value="TRANSCRIPTIONAL REGULATOR YGIV-RELATED"/>
    <property type="match status" value="1"/>
</dbReference>
<dbReference type="SUPFAM" id="SSF46689">
    <property type="entry name" value="Homeodomain-like"/>
    <property type="match status" value="2"/>
</dbReference>
<dbReference type="InterPro" id="IPR010499">
    <property type="entry name" value="AraC_E-bd"/>
</dbReference>
<evidence type="ECO:0000259" key="3">
    <source>
        <dbReference type="PROSITE" id="PS01124"/>
    </source>
</evidence>
<dbReference type="PROSITE" id="PS01124">
    <property type="entry name" value="HTH_ARAC_FAMILY_2"/>
    <property type="match status" value="1"/>
</dbReference>
<dbReference type="Pfam" id="PF06445">
    <property type="entry name" value="GyrI-like"/>
    <property type="match status" value="1"/>
</dbReference>
<keyword evidence="1" id="KW-0805">Transcription regulation</keyword>
<comment type="caution">
    <text evidence="4">The sequence shown here is derived from an EMBL/GenBank/DDBJ whole genome shotgun (WGS) entry which is preliminary data.</text>
</comment>
<dbReference type="InterPro" id="IPR009057">
    <property type="entry name" value="Homeodomain-like_sf"/>
</dbReference>
<dbReference type="EMBL" id="BMFC01000017">
    <property type="protein sequence ID" value="GGC19883.1"/>
    <property type="molecule type" value="Genomic_DNA"/>
</dbReference>
<dbReference type="Pfam" id="PF12833">
    <property type="entry name" value="HTH_18"/>
    <property type="match status" value="1"/>
</dbReference>
<dbReference type="Proteomes" id="UP000645462">
    <property type="component" value="Unassembled WGS sequence"/>
</dbReference>
<sequence>MGEVHVINYEARLRRVVQYIHDNPAGDLSLDALAAVAAMSRFHWHRVFVAMTGETCAQTVRRIRAHKAAHWLIQTEWPVSVIAVRSGHRNVQSFARSFRVHFGVTPAAFRAAGVSGEFQLLREGRREMVAYDIREREPVRLAALPHRGAYQDIGRAFQEVAAIFTARGLWAEAGPMIGVYHSDPSAVPEADLRSHAGVQVGAGFEMPDVLEEVVLPGGPHAVMLYIGPYAGLPAAWDALYGKALPASGRLPAEHASFEVYLNDPTSVAPEALQTEICVPLASGPENRDE</sequence>
<accession>A0ABQ1L8T6</accession>
<dbReference type="SMART" id="SM00342">
    <property type="entry name" value="HTH_ARAC"/>
    <property type="match status" value="1"/>
</dbReference>
<dbReference type="SMART" id="SM00871">
    <property type="entry name" value="AraC_E_bind"/>
    <property type="match status" value="1"/>
</dbReference>
<dbReference type="InterPro" id="IPR050908">
    <property type="entry name" value="SmbC-like"/>
</dbReference>
<keyword evidence="2" id="KW-0804">Transcription</keyword>
<dbReference type="InterPro" id="IPR011256">
    <property type="entry name" value="Reg_factor_effector_dom_sf"/>
</dbReference>
<keyword evidence="5" id="KW-1185">Reference proteome</keyword>
<evidence type="ECO:0000313" key="4">
    <source>
        <dbReference type="EMBL" id="GGC19883.1"/>
    </source>
</evidence>
<dbReference type="Gene3D" id="3.20.80.10">
    <property type="entry name" value="Regulatory factor, effector binding domain"/>
    <property type="match status" value="1"/>
</dbReference>
<gene>
    <name evidence="4" type="ORF">GCM10011363_40700</name>
</gene>
<evidence type="ECO:0000256" key="1">
    <source>
        <dbReference type="ARBA" id="ARBA00023015"/>
    </source>
</evidence>
<protein>
    <submittedName>
        <fullName evidence="4">AraC family transcriptional regulator</fullName>
    </submittedName>
</protein>
<dbReference type="InterPro" id="IPR018060">
    <property type="entry name" value="HTH_AraC"/>
</dbReference>
<dbReference type="Gene3D" id="1.10.10.60">
    <property type="entry name" value="Homeodomain-like"/>
    <property type="match status" value="1"/>
</dbReference>
<dbReference type="SUPFAM" id="SSF55136">
    <property type="entry name" value="Probable bacterial effector-binding domain"/>
    <property type="match status" value="1"/>
</dbReference>
<organism evidence="4 5">
    <name type="scientific">Marivita lacus</name>
    <dbReference type="NCBI Taxonomy" id="1323742"/>
    <lineage>
        <taxon>Bacteria</taxon>
        <taxon>Pseudomonadati</taxon>
        <taxon>Pseudomonadota</taxon>
        <taxon>Alphaproteobacteria</taxon>
        <taxon>Rhodobacterales</taxon>
        <taxon>Roseobacteraceae</taxon>
        <taxon>Marivita</taxon>
    </lineage>
</organism>